<dbReference type="GO" id="GO:0030496">
    <property type="term" value="C:midbody"/>
    <property type="evidence" value="ECO:0007669"/>
    <property type="project" value="UniProtKB-SubCell"/>
</dbReference>
<keyword evidence="6" id="KW-0175">Coiled coil</keyword>
<evidence type="ECO:0000256" key="2">
    <source>
        <dbReference type="ARBA" id="ARBA00004626"/>
    </source>
</evidence>
<dbReference type="PROSITE" id="PS51511">
    <property type="entry name" value="FIP_RBD"/>
    <property type="match status" value="1"/>
</dbReference>
<dbReference type="SUPFAM" id="SSF144270">
    <property type="entry name" value="Eferin C-derminal domain-like"/>
    <property type="match status" value="1"/>
</dbReference>
<evidence type="ECO:0000256" key="5">
    <source>
        <dbReference type="ARBA" id="ARBA00022753"/>
    </source>
</evidence>
<dbReference type="InterPro" id="IPR019018">
    <property type="entry name" value="Rab-bd_FIP-RBD"/>
</dbReference>
<dbReference type="OrthoDB" id="418358at2759"/>
<feature type="compositionally biased region" description="Low complexity" evidence="8">
    <location>
        <begin position="153"/>
        <end position="168"/>
    </location>
</feature>
<evidence type="ECO:0000256" key="7">
    <source>
        <dbReference type="ARBA" id="ARBA00023136"/>
    </source>
</evidence>
<comment type="caution">
    <text evidence="10">The sequence shown here is derived from an EMBL/GenBank/DDBJ whole genome shotgun (WGS) entry which is preliminary data.</text>
</comment>
<feature type="non-terminal residue" evidence="10">
    <location>
        <position position="1"/>
    </location>
</feature>
<dbReference type="GO" id="GO:0032465">
    <property type="term" value="P:regulation of cytokinesis"/>
    <property type="evidence" value="ECO:0007669"/>
    <property type="project" value="TreeGrafter"/>
</dbReference>
<dbReference type="AlphaFoldDB" id="A0A267G7G2"/>
<keyword evidence="11" id="KW-1185">Reference proteome</keyword>
<feature type="region of interest" description="Disordered" evidence="8">
    <location>
        <begin position="1"/>
        <end position="170"/>
    </location>
</feature>
<evidence type="ECO:0000313" key="10">
    <source>
        <dbReference type="EMBL" id="PAA81975.1"/>
    </source>
</evidence>
<feature type="compositionally biased region" description="Polar residues" evidence="8">
    <location>
        <begin position="34"/>
        <end position="44"/>
    </location>
</feature>
<dbReference type="PANTHER" id="PTHR15726">
    <property type="entry name" value="RAB11-FAMILY INTERACTING PROTEIN"/>
    <property type="match status" value="1"/>
</dbReference>
<feature type="compositionally biased region" description="Gly residues" evidence="8">
    <location>
        <begin position="199"/>
        <end position="208"/>
    </location>
</feature>
<dbReference type="InterPro" id="IPR037245">
    <property type="entry name" value="FIP-RBD_C_sf"/>
</dbReference>
<evidence type="ECO:0000256" key="8">
    <source>
        <dbReference type="SAM" id="MobiDB-lite"/>
    </source>
</evidence>
<dbReference type="InterPro" id="IPR051977">
    <property type="entry name" value="Rab11-interacting_regulator"/>
</dbReference>
<evidence type="ECO:0000259" key="9">
    <source>
        <dbReference type="PROSITE" id="PS51511"/>
    </source>
</evidence>
<dbReference type="STRING" id="282301.A0A267G7G2"/>
<dbReference type="GO" id="GO:0032456">
    <property type="term" value="P:endocytic recycling"/>
    <property type="evidence" value="ECO:0007669"/>
    <property type="project" value="TreeGrafter"/>
</dbReference>
<comment type="subcellular location">
    <subcellularLocation>
        <location evidence="2">Cleavage furrow</location>
    </subcellularLocation>
    <subcellularLocation>
        <location evidence="1">Midbody</location>
    </subcellularLocation>
    <subcellularLocation>
        <location evidence="3">Recycling endosome membrane</location>
        <topology evidence="3">Peripheral membrane protein</topology>
    </subcellularLocation>
</comment>
<evidence type="ECO:0000256" key="4">
    <source>
        <dbReference type="ARBA" id="ARBA00022448"/>
    </source>
</evidence>
<dbReference type="EMBL" id="NIVC01000506">
    <property type="protein sequence ID" value="PAA81975.1"/>
    <property type="molecule type" value="Genomic_DNA"/>
</dbReference>
<keyword evidence="4" id="KW-0813">Transport</keyword>
<dbReference type="GO" id="GO:0032154">
    <property type="term" value="C:cleavage furrow"/>
    <property type="evidence" value="ECO:0007669"/>
    <property type="project" value="UniProtKB-SubCell"/>
</dbReference>
<dbReference type="GO" id="GO:0055038">
    <property type="term" value="C:recycling endosome membrane"/>
    <property type="evidence" value="ECO:0007669"/>
    <property type="project" value="UniProtKB-SubCell"/>
</dbReference>
<organism evidence="10 11">
    <name type="scientific">Macrostomum lignano</name>
    <dbReference type="NCBI Taxonomy" id="282301"/>
    <lineage>
        <taxon>Eukaryota</taxon>
        <taxon>Metazoa</taxon>
        <taxon>Spiralia</taxon>
        <taxon>Lophotrochozoa</taxon>
        <taxon>Platyhelminthes</taxon>
        <taxon>Rhabditophora</taxon>
        <taxon>Macrostomorpha</taxon>
        <taxon>Macrostomida</taxon>
        <taxon>Macrostomidae</taxon>
        <taxon>Macrostomum</taxon>
    </lineage>
</organism>
<proteinExistence type="predicted"/>
<gene>
    <name evidence="10" type="ORF">BOX15_Mlig018818g2</name>
</gene>
<evidence type="ECO:0000313" key="11">
    <source>
        <dbReference type="Proteomes" id="UP000215902"/>
    </source>
</evidence>
<feature type="domain" description="FIP-RBD" evidence="9">
    <location>
        <begin position="453"/>
        <end position="515"/>
    </location>
</feature>
<feature type="region of interest" description="Disordered" evidence="8">
    <location>
        <begin position="355"/>
        <end position="378"/>
    </location>
</feature>
<dbReference type="Proteomes" id="UP000215902">
    <property type="component" value="Unassembled WGS sequence"/>
</dbReference>
<reference evidence="10 11" key="1">
    <citation type="submission" date="2017-06" db="EMBL/GenBank/DDBJ databases">
        <title>A platform for efficient transgenesis in Macrostomum lignano, a flatworm model organism for stem cell research.</title>
        <authorList>
            <person name="Berezikov E."/>
        </authorList>
    </citation>
    <scope>NUCLEOTIDE SEQUENCE [LARGE SCALE GENOMIC DNA]</scope>
    <source>
        <strain evidence="10">DV1</strain>
        <tissue evidence="10">Whole organism</tissue>
    </source>
</reference>
<keyword evidence="5" id="KW-0967">Endosome</keyword>
<dbReference type="PANTHER" id="PTHR15726:SF7">
    <property type="entry name" value="NUCLEAR FALLOUT, ISOFORM J"/>
    <property type="match status" value="1"/>
</dbReference>
<dbReference type="GO" id="GO:0030139">
    <property type="term" value="C:endocytic vesicle"/>
    <property type="evidence" value="ECO:0007669"/>
    <property type="project" value="TreeGrafter"/>
</dbReference>
<sequence length="520" mass="57339">NFEQLNEEIDHFSNSIEEQADLDLAPEADDISPKTASSNRQSPIENLEIVSADELADSNERQATEPLPAHRSGEQRFEDWGGSQMLIDLSTPPPEPASSAGSAATANGKPPLPPVTGNLQRGTEVRITWPRHRSRPASLGISGGEASPTQGQSPSRSPRSSARCSPNRRMQRRLSAVQLAQQLFSSSSGRSSPRNASVGGSGGGGGSGMSEADLAAIEMAAQFNDHMTDQLRVLTDQVTKLTSTQTQSDSRQSRLMEDNQQLRERLLRLEDEYREAEARFSRDREADKARAREKLAKLTREKDEEIESLMDRLRGQESQSAELRQEALRLRAESERFRLEAARLEEKLEAAEQRLTAAKGEADRARETARRELDGVREERNRVQSALDELQAEAEALRTGGGDGRSAVTEAAARYAEVEQLARRLTQENRGLRDQLEELQADLLARGVEEGRALVSGGQGAADPASLAAEIDLMNKEELMDLLVREKDATQKLRSYIDRILLKIMEKQPELLEIGMASTA</sequence>
<protein>
    <recommendedName>
        <fullName evidence="9">FIP-RBD domain-containing protein</fullName>
    </recommendedName>
</protein>
<dbReference type="Gene3D" id="1.20.5.2440">
    <property type="match status" value="1"/>
</dbReference>
<keyword evidence="7" id="KW-0472">Membrane</keyword>
<dbReference type="Pfam" id="PF25450">
    <property type="entry name" value="Rab11-FIP3"/>
    <property type="match status" value="1"/>
</dbReference>
<feature type="compositionally biased region" description="Basic and acidic residues" evidence="8">
    <location>
        <begin position="360"/>
        <end position="378"/>
    </location>
</feature>
<accession>A0A267G7G2</accession>
<dbReference type="InterPro" id="IPR057316">
    <property type="entry name" value="Rab11-FIP3/4_dom"/>
</dbReference>
<feature type="compositionally biased region" description="Low complexity" evidence="8">
    <location>
        <begin position="97"/>
        <end position="106"/>
    </location>
</feature>
<name>A0A267G7G2_9PLAT</name>
<feature type="compositionally biased region" description="Acidic residues" evidence="8">
    <location>
        <begin position="18"/>
        <end position="30"/>
    </location>
</feature>
<evidence type="ECO:0000256" key="6">
    <source>
        <dbReference type="ARBA" id="ARBA00023054"/>
    </source>
</evidence>
<feature type="region of interest" description="Disordered" evidence="8">
    <location>
        <begin position="182"/>
        <end position="210"/>
    </location>
</feature>
<evidence type="ECO:0000256" key="3">
    <source>
        <dbReference type="ARBA" id="ARBA00004654"/>
    </source>
</evidence>
<dbReference type="Pfam" id="PF09457">
    <property type="entry name" value="RBD-FIP"/>
    <property type="match status" value="1"/>
</dbReference>
<evidence type="ECO:0000256" key="1">
    <source>
        <dbReference type="ARBA" id="ARBA00004214"/>
    </source>
</evidence>
<dbReference type="Gene3D" id="1.10.287.1490">
    <property type="match status" value="1"/>
</dbReference>